<dbReference type="AlphaFoldDB" id="A0A9X1D9L4"/>
<evidence type="ECO:0000313" key="1">
    <source>
        <dbReference type="EMBL" id="MBT2185570.1"/>
    </source>
</evidence>
<accession>A0A9X1D9L4</accession>
<keyword evidence="2" id="KW-1185">Reference proteome</keyword>
<comment type="caution">
    <text evidence="1">The sequence shown here is derived from an EMBL/GenBank/DDBJ whole genome shotgun (WGS) entry which is preliminary data.</text>
</comment>
<gene>
    <name evidence="1" type="ORF">KK488_01255</name>
</gene>
<protein>
    <submittedName>
        <fullName evidence="1">Uncharacterized protein</fullName>
    </submittedName>
</protein>
<dbReference type="RefSeq" id="WP_214621315.1">
    <property type="nucleotide sequence ID" value="NZ_JAHGAW010000001.1"/>
</dbReference>
<sequence>MRSETIACTMKPGRNEVSWWAEIKQAADAWHCSVISLRGDMWPSSKGRTIVYKAAGEDHMVTAFMIARPS</sequence>
<reference evidence="1" key="1">
    <citation type="submission" date="2021-05" db="EMBL/GenBank/DDBJ databases">
        <title>Genome of Sphingobium sp. strain.</title>
        <authorList>
            <person name="Fan R."/>
        </authorList>
    </citation>
    <scope>NUCLEOTIDE SEQUENCE</scope>
    <source>
        <strain evidence="1">H33</strain>
    </source>
</reference>
<proteinExistence type="predicted"/>
<name>A0A9X1D9L4_9SPHN</name>
<organism evidence="1 2">
    <name type="scientific">Sphingobium nicotianae</name>
    <dbReference type="NCBI Taxonomy" id="2782607"/>
    <lineage>
        <taxon>Bacteria</taxon>
        <taxon>Pseudomonadati</taxon>
        <taxon>Pseudomonadota</taxon>
        <taxon>Alphaproteobacteria</taxon>
        <taxon>Sphingomonadales</taxon>
        <taxon>Sphingomonadaceae</taxon>
        <taxon>Sphingobium</taxon>
    </lineage>
</organism>
<dbReference type="Proteomes" id="UP001138757">
    <property type="component" value="Unassembled WGS sequence"/>
</dbReference>
<dbReference type="EMBL" id="JAHGAW010000001">
    <property type="protein sequence ID" value="MBT2185570.1"/>
    <property type="molecule type" value="Genomic_DNA"/>
</dbReference>
<evidence type="ECO:0000313" key="2">
    <source>
        <dbReference type="Proteomes" id="UP001138757"/>
    </source>
</evidence>